<organism evidence="4 5">
    <name type="scientific">Calocera viscosa (strain TUFC12733)</name>
    <dbReference type="NCBI Taxonomy" id="1330018"/>
    <lineage>
        <taxon>Eukaryota</taxon>
        <taxon>Fungi</taxon>
        <taxon>Dikarya</taxon>
        <taxon>Basidiomycota</taxon>
        <taxon>Agaricomycotina</taxon>
        <taxon>Dacrymycetes</taxon>
        <taxon>Dacrymycetales</taxon>
        <taxon>Dacrymycetaceae</taxon>
        <taxon>Calocera</taxon>
    </lineage>
</organism>
<feature type="compositionally biased region" description="Low complexity" evidence="3">
    <location>
        <begin position="682"/>
        <end position="713"/>
    </location>
</feature>
<protein>
    <submittedName>
        <fullName evidence="4">HCP-like protein</fullName>
    </submittedName>
</protein>
<feature type="compositionally biased region" description="Polar residues" evidence="3">
    <location>
        <begin position="177"/>
        <end position="191"/>
    </location>
</feature>
<dbReference type="Gene3D" id="1.25.40.10">
    <property type="entry name" value="Tetratricopeptide repeat domain"/>
    <property type="match status" value="2"/>
</dbReference>
<accession>A0A167L7X0</accession>
<dbReference type="Proteomes" id="UP000076738">
    <property type="component" value="Unassembled WGS sequence"/>
</dbReference>
<dbReference type="InterPro" id="IPR011990">
    <property type="entry name" value="TPR-like_helical_dom_sf"/>
</dbReference>
<dbReference type="PANTHER" id="PTHR46430:SF2">
    <property type="entry name" value="CHITIN SYNTHASE REGULATORY FACTOR 4"/>
    <property type="match status" value="1"/>
</dbReference>
<feature type="compositionally biased region" description="Low complexity" evidence="3">
    <location>
        <begin position="742"/>
        <end position="759"/>
    </location>
</feature>
<dbReference type="EMBL" id="KV417289">
    <property type="protein sequence ID" value="KZO95423.1"/>
    <property type="molecule type" value="Genomic_DNA"/>
</dbReference>
<feature type="compositionally biased region" description="Pro residues" evidence="3">
    <location>
        <begin position="730"/>
        <end position="741"/>
    </location>
</feature>
<keyword evidence="1" id="KW-0677">Repeat</keyword>
<feature type="region of interest" description="Disordered" evidence="3">
    <location>
        <begin position="669"/>
        <end position="796"/>
    </location>
</feature>
<sequence length="815" mass="85861">MASYANRPARDIRPPLPPPPPVVAGDDPYGPPQPTYKPRTASLPPVVPPLPSNWSSEAESRFDDESSLRNDDGWDAQMVSPKPQRLPGGATDAARTLEVTVTGTGYLSPTIHQGADGLRPVAPYQSQNHGYQPGSFVPPGFASGGSRPPYASGLPSSPAPPPRIPASPSMPPLRIAGSTSAGNLTSMSHQRVPSGGAVPFSQQLQAMTLDGGAPFSSHAQHHRGASSTTSANAPLVAALPTPEALQREAPSDRTDPSITVSWIQSVLLVSSLTPPTELSSKSSAGGPTIATIIPVALALLQRVASEPSPPPLAFFLRGTLLSSGAHPLYFERSPRAAFKDFEKAARGGYDPAWFRLGRDYESVGDLDRARDCFDRGAVLKERSCLYRMGMSNLLGQLNLSSNPVAALPLLVRAASLATLEVPQPPYVLGMLLLNELPAMSNLPPQLLQTVLPDGSVTLRQHALALIQKSAFLHFPPAQYKLGYAYENAQLGLPYDPTLSVRYYSYASQGDELEADMALSKWFLCGADGYFDKDEGLARTFAEKAARRGLASAEFAMGYYCEVGVGGPKNMEHARKWYSRAAKHNNPDAPARLAALNSAQPEGLSRMDHESLTNSTLVRSRTLARERSLSDGQTAIGGQKNGQEALAAARRASLIRPSPSVPGGLAAVNEQELRDEPEDRRGSIATSISSSSSAAAPAPGSVSSSPGSSRPTTRQGRKVSPAPRRESLAPSPGPSSAPPTPGTPAQAAQPQSAATPVQTAHGRGYSLSETILPAPGTPPSAPATPGSAPPAKKGPATFEEMGFYSQPLDQQKCVIM</sequence>
<feature type="compositionally biased region" description="Basic and acidic residues" evidence="3">
    <location>
        <begin position="670"/>
        <end position="681"/>
    </location>
</feature>
<dbReference type="InterPro" id="IPR051726">
    <property type="entry name" value="Chitin_Synth_Reg"/>
</dbReference>
<dbReference type="Pfam" id="PF08238">
    <property type="entry name" value="Sel1"/>
    <property type="match status" value="4"/>
</dbReference>
<dbReference type="InterPro" id="IPR006597">
    <property type="entry name" value="Sel1-like"/>
</dbReference>
<dbReference type="SUPFAM" id="SSF81901">
    <property type="entry name" value="HCP-like"/>
    <property type="match status" value="2"/>
</dbReference>
<keyword evidence="2" id="KW-0802">TPR repeat</keyword>
<feature type="repeat" description="TPR" evidence="2">
    <location>
        <begin position="350"/>
        <end position="383"/>
    </location>
</feature>
<feature type="compositionally biased region" description="Pro residues" evidence="3">
    <location>
        <begin position="157"/>
        <end position="171"/>
    </location>
</feature>
<evidence type="ECO:0000256" key="3">
    <source>
        <dbReference type="SAM" id="MobiDB-lite"/>
    </source>
</evidence>
<evidence type="ECO:0000313" key="4">
    <source>
        <dbReference type="EMBL" id="KZO95423.1"/>
    </source>
</evidence>
<reference evidence="4 5" key="1">
    <citation type="journal article" date="2016" name="Mol. Biol. Evol.">
        <title>Comparative Genomics of Early-Diverging Mushroom-Forming Fungi Provides Insights into the Origins of Lignocellulose Decay Capabilities.</title>
        <authorList>
            <person name="Nagy L.G."/>
            <person name="Riley R."/>
            <person name="Tritt A."/>
            <person name="Adam C."/>
            <person name="Daum C."/>
            <person name="Floudas D."/>
            <person name="Sun H."/>
            <person name="Yadav J.S."/>
            <person name="Pangilinan J."/>
            <person name="Larsson K.H."/>
            <person name="Matsuura K."/>
            <person name="Barry K."/>
            <person name="Labutti K."/>
            <person name="Kuo R."/>
            <person name="Ohm R.A."/>
            <person name="Bhattacharya S.S."/>
            <person name="Shirouzu T."/>
            <person name="Yoshinaga Y."/>
            <person name="Martin F.M."/>
            <person name="Grigoriev I.V."/>
            <person name="Hibbett D.S."/>
        </authorList>
    </citation>
    <scope>NUCLEOTIDE SEQUENCE [LARGE SCALE GENOMIC DNA]</scope>
    <source>
        <strain evidence="4 5">TUFC12733</strain>
    </source>
</reference>
<dbReference type="InterPro" id="IPR019734">
    <property type="entry name" value="TPR_rpt"/>
</dbReference>
<dbReference type="SMART" id="SM00671">
    <property type="entry name" value="SEL1"/>
    <property type="match status" value="3"/>
</dbReference>
<feature type="compositionally biased region" description="Basic and acidic residues" evidence="3">
    <location>
        <begin position="58"/>
        <end position="72"/>
    </location>
</feature>
<feature type="region of interest" description="Disordered" evidence="3">
    <location>
        <begin position="211"/>
        <end position="232"/>
    </location>
</feature>
<proteinExistence type="predicted"/>
<feature type="region of interest" description="Disordered" evidence="3">
    <location>
        <begin position="1"/>
        <end position="92"/>
    </location>
</feature>
<dbReference type="PANTHER" id="PTHR46430">
    <property type="entry name" value="PROTEIN SKT5-RELATED"/>
    <property type="match status" value="1"/>
</dbReference>
<dbReference type="STRING" id="1330018.A0A167L7X0"/>
<evidence type="ECO:0000256" key="1">
    <source>
        <dbReference type="ARBA" id="ARBA00022737"/>
    </source>
</evidence>
<name>A0A167L7X0_CALVF</name>
<feature type="region of interest" description="Disordered" evidence="3">
    <location>
        <begin position="119"/>
        <end position="195"/>
    </location>
</feature>
<feature type="compositionally biased region" description="Low complexity" evidence="3">
    <location>
        <begin position="782"/>
        <end position="796"/>
    </location>
</feature>
<keyword evidence="5" id="KW-1185">Reference proteome</keyword>
<dbReference type="OrthoDB" id="272077at2759"/>
<evidence type="ECO:0000313" key="5">
    <source>
        <dbReference type="Proteomes" id="UP000076738"/>
    </source>
</evidence>
<evidence type="ECO:0000256" key="2">
    <source>
        <dbReference type="PROSITE-ProRule" id="PRU00339"/>
    </source>
</evidence>
<dbReference type="AlphaFoldDB" id="A0A167L7X0"/>
<gene>
    <name evidence="4" type="ORF">CALVIDRAFT_528175</name>
</gene>
<dbReference type="PROSITE" id="PS50005">
    <property type="entry name" value="TPR"/>
    <property type="match status" value="1"/>
</dbReference>